<sequence length="250" mass="27896">MDRILAISDIHGELELFEGLLLKANYDTMQDQLFLLGDYIDRGHASCGVLNLVGELQAKGARVLLGNHEAIMLKACRSGHPKPWNHWVGLCGGDATLASYGYQLDDFNEAIENDTLPSFIQTLPKLEEHLQLIETFDTYIELEDAIFVHGGVVPGVAMAETDPMQFLWIREEFHAGYQGEKTVIFGHTPTYRLHQNPTDYNVYFGENNIIGIDGGAVFGGQLHALEWPSRQIISVEKEKPTSVDELPPNC</sequence>
<dbReference type="RefSeq" id="WP_053595175.1">
    <property type="nucleotide sequence ID" value="NZ_CP067341.1"/>
</dbReference>
<organism evidence="2 3">
    <name type="scientific">Lysinibacillus agricola</name>
    <dbReference type="NCBI Taxonomy" id="2590012"/>
    <lineage>
        <taxon>Bacteria</taxon>
        <taxon>Bacillati</taxon>
        <taxon>Bacillota</taxon>
        <taxon>Bacilli</taxon>
        <taxon>Bacillales</taxon>
        <taxon>Bacillaceae</taxon>
        <taxon>Lysinibacillus</taxon>
    </lineage>
</organism>
<dbReference type="EMBL" id="CP067341">
    <property type="protein sequence ID" value="QQP11272.1"/>
    <property type="molecule type" value="Genomic_DNA"/>
</dbReference>
<name>A0ABX7AP18_9BACI</name>
<reference evidence="2 3" key="1">
    <citation type="submission" date="2020-01" db="EMBL/GenBank/DDBJ databases">
        <authorList>
            <person name="Liu G."/>
            <person name="Liu B."/>
        </authorList>
    </citation>
    <scope>NUCLEOTIDE SEQUENCE [LARGE SCALE GENOMIC DNA]</scope>
    <source>
        <strain evidence="2 3">FJAT-51161</strain>
    </source>
</reference>
<dbReference type="SUPFAM" id="SSF56300">
    <property type="entry name" value="Metallo-dependent phosphatases"/>
    <property type="match status" value="1"/>
</dbReference>
<gene>
    <name evidence="2" type="ORF">FJQ98_18925</name>
</gene>
<evidence type="ECO:0000313" key="3">
    <source>
        <dbReference type="Proteomes" id="UP000596049"/>
    </source>
</evidence>
<protein>
    <submittedName>
        <fullName evidence="2">Metallophosphoesterase</fullName>
    </submittedName>
</protein>
<dbReference type="PANTHER" id="PTHR42850">
    <property type="entry name" value="METALLOPHOSPHOESTERASE"/>
    <property type="match status" value="1"/>
</dbReference>
<dbReference type="Gene3D" id="3.60.21.10">
    <property type="match status" value="1"/>
</dbReference>
<proteinExistence type="predicted"/>
<accession>A0ABX7AP18</accession>
<dbReference type="PANTHER" id="PTHR42850:SF4">
    <property type="entry name" value="ZINC-DEPENDENT ENDOPOLYPHOSPHATASE"/>
    <property type="match status" value="1"/>
</dbReference>
<dbReference type="Proteomes" id="UP000596049">
    <property type="component" value="Chromosome"/>
</dbReference>
<feature type="domain" description="Calcineurin-like phosphoesterase" evidence="1">
    <location>
        <begin position="3"/>
        <end position="208"/>
    </location>
</feature>
<keyword evidence="3" id="KW-1185">Reference proteome</keyword>
<dbReference type="Pfam" id="PF00149">
    <property type="entry name" value="Metallophos"/>
    <property type="match status" value="1"/>
</dbReference>
<dbReference type="InterPro" id="IPR029052">
    <property type="entry name" value="Metallo-depent_PP-like"/>
</dbReference>
<evidence type="ECO:0000259" key="1">
    <source>
        <dbReference type="Pfam" id="PF00149"/>
    </source>
</evidence>
<evidence type="ECO:0000313" key="2">
    <source>
        <dbReference type="EMBL" id="QQP11272.1"/>
    </source>
</evidence>
<dbReference type="InterPro" id="IPR004843">
    <property type="entry name" value="Calcineurin-like_PHP"/>
</dbReference>
<dbReference type="InterPro" id="IPR050126">
    <property type="entry name" value="Ap4A_hydrolase"/>
</dbReference>